<accession>A0A2P2QW83</accession>
<protein>
    <submittedName>
        <fullName evidence="1">Uncharacterized protein</fullName>
    </submittedName>
</protein>
<name>A0A2P2QW83_RHIMU</name>
<reference evidence="1" key="1">
    <citation type="submission" date="2018-02" db="EMBL/GenBank/DDBJ databases">
        <title>Rhizophora mucronata_Transcriptome.</title>
        <authorList>
            <person name="Meera S.P."/>
            <person name="Sreeshan A."/>
            <person name="Augustine A."/>
        </authorList>
    </citation>
    <scope>NUCLEOTIDE SEQUENCE</scope>
    <source>
        <tissue evidence="1">Leaf</tissue>
    </source>
</reference>
<dbReference type="AlphaFoldDB" id="A0A2P2QW83"/>
<proteinExistence type="predicted"/>
<dbReference type="EMBL" id="GGEC01090772">
    <property type="protein sequence ID" value="MBX71256.1"/>
    <property type="molecule type" value="Transcribed_RNA"/>
</dbReference>
<evidence type="ECO:0000313" key="1">
    <source>
        <dbReference type="EMBL" id="MBX71256.1"/>
    </source>
</evidence>
<organism evidence="1">
    <name type="scientific">Rhizophora mucronata</name>
    <name type="common">Asiatic mangrove</name>
    <dbReference type="NCBI Taxonomy" id="61149"/>
    <lineage>
        <taxon>Eukaryota</taxon>
        <taxon>Viridiplantae</taxon>
        <taxon>Streptophyta</taxon>
        <taxon>Embryophyta</taxon>
        <taxon>Tracheophyta</taxon>
        <taxon>Spermatophyta</taxon>
        <taxon>Magnoliopsida</taxon>
        <taxon>eudicotyledons</taxon>
        <taxon>Gunneridae</taxon>
        <taxon>Pentapetalae</taxon>
        <taxon>rosids</taxon>
        <taxon>fabids</taxon>
        <taxon>Malpighiales</taxon>
        <taxon>Rhizophoraceae</taxon>
        <taxon>Rhizophora</taxon>
    </lineage>
</organism>
<sequence length="24" mass="2841">MRECLRHIPFKQQICPLLLLPGHP</sequence>